<feature type="domain" description="HTH gntR-type" evidence="4">
    <location>
        <begin position="7"/>
        <end position="75"/>
    </location>
</feature>
<evidence type="ECO:0000256" key="3">
    <source>
        <dbReference type="ARBA" id="ARBA00023163"/>
    </source>
</evidence>
<protein>
    <submittedName>
        <fullName evidence="5">GntR family transcriptional regulator</fullName>
    </submittedName>
</protein>
<dbReference type="Pfam" id="PF00392">
    <property type="entry name" value="GntR"/>
    <property type="match status" value="1"/>
</dbReference>
<dbReference type="PROSITE" id="PS50949">
    <property type="entry name" value="HTH_GNTR"/>
    <property type="match status" value="1"/>
</dbReference>
<dbReference type="SMART" id="SM00345">
    <property type="entry name" value="HTH_GNTR"/>
    <property type="match status" value="1"/>
</dbReference>
<dbReference type="InterPro" id="IPR036388">
    <property type="entry name" value="WH-like_DNA-bd_sf"/>
</dbReference>
<evidence type="ECO:0000256" key="2">
    <source>
        <dbReference type="ARBA" id="ARBA00023125"/>
    </source>
</evidence>
<organism evidence="5 6">
    <name type="scientific">Agaribacillus aureus</name>
    <dbReference type="NCBI Taxonomy" id="3051825"/>
    <lineage>
        <taxon>Bacteria</taxon>
        <taxon>Pseudomonadati</taxon>
        <taxon>Bacteroidota</taxon>
        <taxon>Cytophagia</taxon>
        <taxon>Cytophagales</taxon>
        <taxon>Splendidivirgaceae</taxon>
        <taxon>Agaribacillus</taxon>
    </lineage>
</organism>
<proteinExistence type="predicted"/>
<evidence type="ECO:0000256" key="1">
    <source>
        <dbReference type="ARBA" id="ARBA00023015"/>
    </source>
</evidence>
<dbReference type="InterPro" id="IPR000524">
    <property type="entry name" value="Tscrpt_reg_HTH_GntR"/>
</dbReference>
<keyword evidence="3" id="KW-0804">Transcription</keyword>
<accession>A0ABT8L975</accession>
<sequence length="122" mass="14485">MDFKDNKAIYLQIADIFCENILLKKWNEGERIPSVRETAVNIEVNPNTVMRTFNFLQDMEIIYNKRGIGYFVSDDAFDKTLSFKKENFIKHELPSMFKAMDLLNINFDELKEYYNTHNNKAN</sequence>
<gene>
    <name evidence="5" type="ORF">QQ020_19710</name>
</gene>
<evidence type="ECO:0000259" key="4">
    <source>
        <dbReference type="PROSITE" id="PS50949"/>
    </source>
</evidence>
<keyword evidence="6" id="KW-1185">Reference proteome</keyword>
<keyword evidence="1" id="KW-0805">Transcription regulation</keyword>
<dbReference type="Gene3D" id="1.10.287.100">
    <property type="match status" value="1"/>
</dbReference>
<dbReference type="RefSeq" id="WP_346759649.1">
    <property type="nucleotide sequence ID" value="NZ_JAUJEB010000004.1"/>
</dbReference>
<dbReference type="InterPro" id="IPR036390">
    <property type="entry name" value="WH_DNA-bd_sf"/>
</dbReference>
<keyword evidence="2" id="KW-0238">DNA-binding</keyword>
<dbReference type="PANTHER" id="PTHR38445:SF10">
    <property type="entry name" value="GNTR-FAMILY TRANSCRIPTIONAL REGULATOR"/>
    <property type="match status" value="1"/>
</dbReference>
<dbReference type="CDD" id="cd07377">
    <property type="entry name" value="WHTH_GntR"/>
    <property type="match status" value="1"/>
</dbReference>
<dbReference type="PANTHER" id="PTHR38445">
    <property type="entry name" value="HTH-TYPE TRANSCRIPTIONAL REPRESSOR YTRA"/>
    <property type="match status" value="1"/>
</dbReference>
<evidence type="ECO:0000313" key="5">
    <source>
        <dbReference type="EMBL" id="MDN5214315.1"/>
    </source>
</evidence>
<dbReference type="Gene3D" id="1.10.10.10">
    <property type="entry name" value="Winged helix-like DNA-binding domain superfamily/Winged helix DNA-binding domain"/>
    <property type="match status" value="1"/>
</dbReference>
<dbReference type="EMBL" id="JAUJEB010000004">
    <property type="protein sequence ID" value="MDN5214315.1"/>
    <property type="molecule type" value="Genomic_DNA"/>
</dbReference>
<dbReference type="SUPFAM" id="SSF46785">
    <property type="entry name" value="Winged helix' DNA-binding domain"/>
    <property type="match status" value="1"/>
</dbReference>
<reference evidence="5" key="1">
    <citation type="submission" date="2023-06" db="EMBL/GenBank/DDBJ databases">
        <title>Genomic of Agaribacillus aureum.</title>
        <authorList>
            <person name="Wang G."/>
        </authorList>
    </citation>
    <scope>NUCLEOTIDE SEQUENCE</scope>
    <source>
        <strain evidence="5">BMA12</strain>
    </source>
</reference>
<dbReference type="Proteomes" id="UP001172083">
    <property type="component" value="Unassembled WGS sequence"/>
</dbReference>
<evidence type="ECO:0000313" key="6">
    <source>
        <dbReference type="Proteomes" id="UP001172083"/>
    </source>
</evidence>
<comment type="caution">
    <text evidence="5">The sequence shown here is derived from an EMBL/GenBank/DDBJ whole genome shotgun (WGS) entry which is preliminary data.</text>
</comment>
<name>A0ABT8L975_9BACT</name>